<feature type="transmembrane region" description="Helical" evidence="10">
    <location>
        <begin position="289"/>
        <end position="310"/>
    </location>
</feature>
<feature type="transmembrane region" description="Helical" evidence="10">
    <location>
        <begin position="125"/>
        <end position="145"/>
    </location>
</feature>
<sequence length="416" mass="44912">MKTQPSLFGGAMIIAGTAVGAGMLANPTSTAGVWFFGSLIVLLYTWFCMTTSGLMILEANLHYPSGASFDTVVKDLLGRGWNLVNGLSVAFVLYILTYAYITSGGGITEGILNQLMSSDGNEVQIGRTAGSLIFCIVLATFVWFSTKAVDRFTTVLIAGMVVAFFLSTGGLIGSVKGEVLLNSIAPGEQRYLPYALAALPVCLVSFGFHGNVPSLVKYYQRDARRVVQSILLGSLIALLIYILWQLAVQGNLPRSEFAPVIAKDGDISALLQALGKYIQTGYIGEVLRFFAYMAIASSFLGVTLGLFDYIADMLNFDDSRTGRTKAALITFLPPLLLSLKFPFGFLIAIGYAGLAATLWAAIVPALLVRASRRKFKDSPYQVFGGNFMIFFIILFGLLNILAQLGMQFDLLPKFTG</sequence>
<feature type="transmembrane region" description="Helical" evidence="10">
    <location>
        <begin position="229"/>
        <end position="247"/>
    </location>
</feature>
<organism evidence="11 12">
    <name type="scientific">Mesocricetibacter intestinalis</name>
    <dbReference type="NCBI Taxonomy" id="1521930"/>
    <lineage>
        <taxon>Bacteria</taxon>
        <taxon>Pseudomonadati</taxon>
        <taxon>Pseudomonadota</taxon>
        <taxon>Gammaproteobacteria</taxon>
        <taxon>Pasteurellales</taxon>
        <taxon>Pasteurellaceae</taxon>
        <taxon>Mesocricetibacter</taxon>
    </lineage>
</organism>
<dbReference type="GO" id="GO:0015173">
    <property type="term" value="F:aromatic amino acid transmembrane transporter activity"/>
    <property type="evidence" value="ECO:0007669"/>
    <property type="project" value="UniProtKB-UniRule"/>
</dbReference>
<keyword evidence="9 10" id="KW-0472">Membrane</keyword>
<evidence type="ECO:0000256" key="8">
    <source>
        <dbReference type="ARBA" id="ARBA00022989"/>
    </source>
</evidence>
<protein>
    <recommendedName>
        <fullName evidence="10">Aromatic amino acid permease</fullName>
    </recommendedName>
</protein>
<dbReference type="PIRSF" id="PIRSF006060">
    <property type="entry name" value="AA_transporter"/>
    <property type="match status" value="1"/>
</dbReference>
<keyword evidence="5 10" id="KW-0997">Cell inner membrane</keyword>
<evidence type="ECO:0000313" key="11">
    <source>
        <dbReference type="EMBL" id="TDQ59530.1"/>
    </source>
</evidence>
<keyword evidence="12" id="KW-1185">Reference proteome</keyword>
<keyword evidence="8 10" id="KW-1133">Transmembrane helix</keyword>
<dbReference type="GO" id="GO:0003333">
    <property type="term" value="P:amino acid transmembrane transport"/>
    <property type="evidence" value="ECO:0007669"/>
    <property type="project" value="InterPro"/>
</dbReference>
<comment type="subcellular location">
    <subcellularLocation>
        <location evidence="1 10">Cell inner membrane</location>
        <topology evidence="1 10">Multi-pass membrane protein</topology>
    </subcellularLocation>
</comment>
<dbReference type="NCBIfam" id="TIGR00837">
    <property type="entry name" value="araaP"/>
    <property type="match status" value="1"/>
</dbReference>
<dbReference type="InterPro" id="IPR018227">
    <property type="entry name" value="Amino_acid_transport_2"/>
</dbReference>
<reference evidence="11 12" key="1">
    <citation type="submission" date="2019-03" db="EMBL/GenBank/DDBJ databases">
        <title>Genomic Encyclopedia of Type Strains, Phase IV (KMG-IV): sequencing the most valuable type-strain genomes for metagenomic binning, comparative biology and taxonomic classification.</title>
        <authorList>
            <person name="Goeker M."/>
        </authorList>
    </citation>
    <scope>NUCLEOTIDE SEQUENCE [LARGE SCALE GENOMIC DNA]</scope>
    <source>
        <strain evidence="11 12">DSM 28403</strain>
    </source>
</reference>
<evidence type="ECO:0000256" key="4">
    <source>
        <dbReference type="ARBA" id="ARBA00022475"/>
    </source>
</evidence>
<comment type="caution">
    <text evidence="11">The sequence shown here is derived from an EMBL/GenBank/DDBJ whole genome shotgun (WGS) entry which is preliminary data.</text>
</comment>
<proteinExistence type="inferred from homology"/>
<evidence type="ECO:0000256" key="9">
    <source>
        <dbReference type="ARBA" id="ARBA00023136"/>
    </source>
</evidence>
<dbReference type="PANTHER" id="PTHR46997:SF1">
    <property type="entry name" value="LOW AFFINITY TRYPTOPHAN PERMEASE-RELATED"/>
    <property type="match status" value="1"/>
</dbReference>
<comment type="similarity">
    <text evidence="2 10">Belongs to the amino acid/polyamine transporter 2 family. Mtr/TnaB/TyrP permease subfamily.</text>
</comment>
<dbReference type="InterPro" id="IPR013059">
    <property type="entry name" value="Trp_tyr_transpt"/>
</dbReference>
<feature type="transmembrane region" description="Helical" evidence="10">
    <location>
        <begin position="152"/>
        <end position="171"/>
    </location>
</feature>
<dbReference type="OrthoDB" id="18749at2"/>
<dbReference type="Gene3D" id="1.20.1740.10">
    <property type="entry name" value="Amino acid/polyamine transporter I"/>
    <property type="match status" value="1"/>
</dbReference>
<evidence type="ECO:0000256" key="1">
    <source>
        <dbReference type="ARBA" id="ARBA00004429"/>
    </source>
</evidence>
<dbReference type="AlphaFoldDB" id="A0A4R6VL49"/>
<feature type="transmembrane region" description="Helical" evidence="10">
    <location>
        <begin position="380"/>
        <end position="402"/>
    </location>
</feature>
<evidence type="ECO:0000256" key="3">
    <source>
        <dbReference type="ARBA" id="ARBA00022448"/>
    </source>
</evidence>
<feature type="transmembrane region" description="Helical" evidence="10">
    <location>
        <begin position="345"/>
        <end position="368"/>
    </location>
</feature>
<gene>
    <name evidence="11" type="ORF">EDC45_0180</name>
</gene>
<accession>A0A4R6VL49</accession>
<feature type="transmembrane region" description="Helical" evidence="10">
    <location>
        <begin position="31"/>
        <end position="59"/>
    </location>
</feature>
<dbReference type="PRINTS" id="PR00166">
    <property type="entry name" value="AROAAPRMEASE"/>
</dbReference>
<dbReference type="Pfam" id="PF03222">
    <property type="entry name" value="Trp_Tyr_perm"/>
    <property type="match status" value="1"/>
</dbReference>
<evidence type="ECO:0000256" key="7">
    <source>
        <dbReference type="ARBA" id="ARBA00022970"/>
    </source>
</evidence>
<evidence type="ECO:0000313" key="12">
    <source>
        <dbReference type="Proteomes" id="UP000295657"/>
    </source>
</evidence>
<dbReference type="RefSeq" id="WP_133542532.1">
    <property type="nucleotide sequence ID" value="NZ_SNYQ01000001.1"/>
</dbReference>
<feature type="transmembrane region" description="Helical" evidence="10">
    <location>
        <begin position="80"/>
        <end position="101"/>
    </location>
</feature>
<dbReference type="PANTHER" id="PTHR46997">
    <property type="entry name" value="LOW AFFINITY TRYPTOPHAN PERMEASE-RELATED"/>
    <property type="match status" value="1"/>
</dbReference>
<name>A0A4R6VL49_9PAST</name>
<evidence type="ECO:0000256" key="5">
    <source>
        <dbReference type="ARBA" id="ARBA00022519"/>
    </source>
</evidence>
<feature type="transmembrane region" description="Helical" evidence="10">
    <location>
        <begin position="191"/>
        <end position="208"/>
    </location>
</feature>
<feature type="transmembrane region" description="Helical" evidence="10">
    <location>
        <begin position="322"/>
        <end position="339"/>
    </location>
</feature>
<dbReference type="GO" id="GO:0005886">
    <property type="term" value="C:plasma membrane"/>
    <property type="evidence" value="ECO:0007669"/>
    <property type="project" value="UniProtKB-SubCell"/>
</dbReference>
<keyword evidence="6 10" id="KW-0812">Transmembrane</keyword>
<dbReference type="EMBL" id="SNYQ01000001">
    <property type="protein sequence ID" value="TDQ59530.1"/>
    <property type="molecule type" value="Genomic_DNA"/>
</dbReference>
<dbReference type="Proteomes" id="UP000295657">
    <property type="component" value="Unassembled WGS sequence"/>
</dbReference>
<keyword evidence="3 10" id="KW-0813">Transport</keyword>
<feature type="transmembrane region" description="Helical" evidence="10">
    <location>
        <begin position="7"/>
        <end position="25"/>
    </location>
</feature>
<keyword evidence="7 10" id="KW-0029">Amino-acid transport</keyword>
<comment type="function">
    <text evidence="10">Involved in transporting aromatic amino acids across the cytoplasmic membrane.</text>
</comment>
<evidence type="ECO:0000256" key="6">
    <source>
        <dbReference type="ARBA" id="ARBA00022692"/>
    </source>
</evidence>
<evidence type="ECO:0000256" key="2">
    <source>
        <dbReference type="ARBA" id="ARBA00005452"/>
    </source>
</evidence>
<evidence type="ECO:0000256" key="10">
    <source>
        <dbReference type="RuleBase" id="RU367149"/>
    </source>
</evidence>
<keyword evidence="4 10" id="KW-1003">Cell membrane</keyword>